<evidence type="ECO:0000313" key="3">
    <source>
        <dbReference type="Proteomes" id="UP001239994"/>
    </source>
</evidence>
<proteinExistence type="predicted"/>
<feature type="compositionally biased region" description="Basic and acidic residues" evidence="1">
    <location>
        <begin position="11"/>
        <end position="27"/>
    </location>
</feature>
<feature type="region of interest" description="Disordered" evidence="1">
    <location>
        <begin position="51"/>
        <end position="86"/>
    </location>
</feature>
<reference evidence="2" key="1">
    <citation type="submission" date="2023-03" db="EMBL/GenBank/DDBJ databases">
        <title>Electrophorus voltai genome.</title>
        <authorList>
            <person name="Bian C."/>
        </authorList>
    </citation>
    <scope>NUCLEOTIDE SEQUENCE</scope>
    <source>
        <strain evidence="2">CB-2022</strain>
        <tissue evidence="2">Muscle</tissue>
    </source>
</reference>
<dbReference type="AlphaFoldDB" id="A0AAD8YU66"/>
<sequence>MPVVGLGWTGGKERKGSTAHGPRERARLSLYTGQDAGARVWFAESKVELPAETPTAASTGASGSHGSSGAAPGRAVSSSTAAPSARRFEVVGPEQPCRDGAGGLAVCTTRSCSPKRIGRESDGSDSRQADYTVLKLAFMWSKVQVSEFRGHVHGIAGSLGRLKRSLEPGSPKGGRRARIRDGAKTRESIDLVSRSCCATGMVQRARCEQVEVSQLALGSEQLCEPPQCPCSSSGATQRSSRALLLVQSSVAQRALRCSLQSCAPDGRT</sequence>
<feature type="compositionally biased region" description="Low complexity" evidence="1">
    <location>
        <begin position="51"/>
        <end position="73"/>
    </location>
</feature>
<keyword evidence="3" id="KW-1185">Reference proteome</keyword>
<feature type="region of interest" description="Disordered" evidence="1">
    <location>
        <begin position="1"/>
        <end position="28"/>
    </location>
</feature>
<organism evidence="2 3">
    <name type="scientific">Electrophorus voltai</name>
    <dbReference type="NCBI Taxonomy" id="2609070"/>
    <lineage>
        <taxon>Eukaryota</taxon>
        <taxon>Metazoa</taxon>
        <taxon>Chordata</taxon>
        <taxon>Craniata</taxon>
        <taxon>Vertebrata</taxon>
        <taxon>Euteleostomi</taxon>
        <taxon>Actinopterygii</taxon>
        <taxon>Neopterygii</taxon>
        <taxon>Teleostei</taxon>
        <taxon>Ostariophysi</taxon>
        <taxon>Gymnotiformes</taxon>
        <taxon>Gymnotoidei</taxon>
        <taxon>Gymnotidae</taxon>
        <taxon>Electrophorus</taxon>
    </lineage>
</organism>
<dbReference type="Proteomes" id="UP001239994">
    <property type="component" value="Unassembled WGS sequence"/>
</dbReference>
<name>A0AAD8YU66_9TELE</name>
<accession>A0AAD8YU66</accession>
<feature type="non-terminal residue" evidence="2">
    <location>
        <position position="268"/>
    </location>
</feature>
<gene>
    <name evidence="2" type="ORF">P4O66_017748</name>
</gene>
<evidence type="ECO:0000256" key="1">
    <source>
        <dbReference type="SAM" id="MobiDB-lite"/>
    </source>
</evidence>
<comment type="caution">
    <text evidence="2">The sequence shown here is derived from an EMBL/GenBank/DDBJ whole genome shotgun (WGS) entry which is preliminary data.</text>
</comment>
<protein>
    <submittedName>
        <fullName evidence="2">Uncharacterized protein</fullName>
    </submittedName>
</protein>
<evidence type="ECO:0000313" key="2">
    <source>
        <dbReference type="EMBL" id="KAK1785996.1"/>
    </source>
</evidence>
<feature type="region of interest" description="Disordered" evidence="1">
    <location>
        <begin position="163"/>
        <end position="185"/>
    </location>
</feature>
<dbReference type="EMBL" id="JAROKS010000025">
    <property type="protein sequence ID" value="KAK1785996.1"/>
    <property type="molecule type" value="Genomic_DNA"/>
</dbReference>